<protein>
    <submittedName>
        <fullName evidence="1">Uncharacterized protein</fullName>
    </submittedName>
</protein>
<organism evidence="1 2">
    <name type="scientific">Kipferlia bialata</name>
    <dbReference type="NCBI Taxonomy" id="797122"/>
    <lineage>
        <taxon>Eukaryota</taxon>
        <taxon>Metamonada</taxon>
        <taxon>Carpediemonas-like organisms</taxon>
        <taxon>Kipferlia</taxon>
    </lineage>
</organism>
<comment type="caution">
    <text evidence="1">The sequence shown here is derived from an EMBL/GenBank/DDBJ whole genome shotgun (WGS) entry which is preliminary data.</text>
</comment>
<evidence type="ECO:0000313" key="2">
    <source>
        <dbReference type="Proteomes" id="UP000265618"/>
    </source>
</evidence>
<proteinExistence type="predicted"/>
<dbReference type="Proteomes" id="UP000265618">
    <property type="component" value="Unassembled WGS sequence"/>
</dbReference>
<gene>
    <name evidence="1" type="ORF">KIPB_017065</name>
</gene>
<keyword evidence="2" id="KW-1185">Reference proteome</keyword>
<sequence>MYSDIVYILADTRIKQYRLPTRTEYNADMIDPMLD</sequence>
<dbReference type="EMBL" id="BDIP01011044">
    <property type="protein sequence ID" value="GIQ92961.1"/>
    <property type="molecule type" value="Genomic_DNA"/>
</dbReference>
<name>A0A9K3DDT7_9EUKA</name>
<feature type="non-terminal residue" evidence="1">
    <location>
        <position position="1"/>
    </location>
</feature>
<dbReference type="AlphaFoldDB" id="A0A9K3DDT7"/>
<accession>A0A9K3DDT7</accession>
<reference evidence="1 2" key="1">
    <citation type="journal article" date="2018" name="PLoS ONE">
        <title>The draft genome of Kipferlia bialata reveals reductive genome evolution in fornicate parasites.</title>
        <authorList>
            <person name="Tanifuji G."/>
            <person name="Takabayashi S."/>
            <person name="Kume K."/>
            <person name="Takagi M."/>
            <person name="Nakayama T."/>
            <person name="Kamikawa R."/>
            <person name="Inagaki Y."/>
            <person name="Hashimoto T."/>
        </authorList>
    </citation>
    <scope>NUCLEOTIDE SEQUENCE [LARGE SCALE GENOMIC DNA]</scope>
    <source>
        <strain evidence="1">NY0173</strain>
    </source>
</reference>
<evidence type="ECO:0000313" key="1">
    <source>
        <dbReference type="EMBL" id="GIQ92961.1"/>
    </source>
</evidence>